<dbReference type="InterPro" id="IPR011992">
    <property type="entry name" value="EF-hand-dom_pair"/>
</dbReference>
<dbReference type="GO" id="GO:0019722">
    <property type="term" value="P:calcium-mediated signaling"/>
    <property type="evidence" value="ECO:0007669"/>
    <property type="project" value="UniProtKB-UniRule"/>
</dbReference>
<dbReference type="AlphaFoldDB" id="A0AAV6XNJ3"/>
<proteinExistence type="inferred from homology"/>
<sequence>MINESGHISKNDNARFEGGIFAEGLNCYLFRRTSKTGRREFWEADEFWGEIEKGEIEMDSTNNSLLRSSSLKFAKTLCGALIPIIALIDELNFVFSGCFECQKLRNAKKSRYGYREIVRLSEESHFTVNEVEALHELFKELSSSIIDDGLIHKEELQLALLRTPCGENLFLDRVFDLFDQKRNGVIDLEEFVRSLDVFHPCAPLEDKRDFAFKLYDPRQTGFIEREEVKQMVIALFMEYDMKLSDELVEQIIDKA</sequence>
<evidence type="ECO:0000313" key="5">
    <source>
        <dbReference type="EMBL" id="KAG8381817.1"/>
    </source>
</evidence>
<reference evidence="5" key="1">
    <citation type="submission" date="2019-10" db="EMBL/GenBank/DDBJ databases">
        <authorList>
            <person name="Zhang R."/>
            <person name="Pan Y."/>
            <person name="Wang J."/>
            <person name="Ma R."/>
            <person name="Yu S."/>
        </authorList>
    </citation>
    <scope>NUCLEOTIDE SEQUENCE</scope>
    <source>
        <strain evidence="5">LA-IB0</strain>
        <tissue evidence="5">Leaf</tissue>
    </source>
</reference>
<evidence type="ECO:0000256" key="1">
    <source>
        <dbReference type="ARBA" id="ARBA00022737"/>
    </source>
</evidence>
<gene>
    <name evidence="5" type="ORF">BUALT_Bualt05G0012300</name>
</gene>
<comment type="subcellular location">
    <subcellularLocation>
        <location evidence="3">Membrane</location>
    </subcellularLocation>
</comment>
<comment type="function">
    <text evidence="3">Acts as a calcium sensor. CBL proteins interact with CIPK serine-threonine protein kinases. Binding of a CBL protein to the regulatory NAF domain of a CIPK protein lead to the activation of the kinase in a calcium-dependent manner.</text>
</comment>
<keyword evidence="1 3" id="KW-0677">Repeat</keyword>
<protein>
    <recommendedName>
        <fullName evidence="3">Calcineurin B-like protein</fullName>
    </recommendedName>
</protein>
<dbReference type="PROSITE" id="PS50222">
    <property type="entry name" value="EF_HAND_2"/>
    <property type="match status" value="2"/>
</dbReference>
<dbReference type="InterPro" id="IPR045198">
    <property type="entry name" value="CNBL1-10"/>
</dbReference>
<keyword evidence="3" id="KW-0479">Metal-binding</keyword>
<comment type="caution">
    <text evidence="5">The sequence shown here is derived from an EMBL/GenBank/DDBJ whole genome shotgun (WGS) entry which is preliminary data.</text>
</comment>
<evidence type="ECO:0000313" key="6">
    <source>
        <dbReference type="Proteomes" id="UP000826271"/>
    </source>
</evidence>
<feature type="domain" description="EF-hand" evidence="4">
    <location>
        <begin position="166"/>
        <end position="201"/>
    </location>
</feature>
<accession>A0AAV6XNJ3</accession>
<feature type="domain" description="EF-hand" evidence="4">
    <location>
        <begin position="203"/>
        <end position="238"/>
    </location>
</feature>
<dbReference type="GO" id="GO:0016020">
    <property type="term" value="C:membrane"/>
    <property type="evidence" value="ECO:0007669"/>
    <property type="project" value="UniProtKB-SubCell"/>
</dbReference>
<name>A0AAV6XNJ3_9LAMI</name>
<dbReference type="SUPFAM" id="SSF47473">
    <property type="entry name" value="EF-hand"/>
    <property type="match status" value="1"/>
</dbReference>
<dbReference type="FunFam" id="1.10.238.10:FF:000073">
    <property type="entry name" value="calcineurin B-like protein 3"/>
    <property type="match status" value="1"/>
</dbReference>
<comment type="subunit">
    <text evidence="3">Homodimer. Interacts with CIPK.</text>
</comment>
<organism evidence="5 6">
    <name type="scientific">Buddleja alternifolia</name>
    <dbReference type="NCBI Taxonomy" id="168488"/>
    <lineage>
        <taxon>Eukaryota</taxon>
        <taxon>Viridiplantae</taxon>
        <taxon>Streptophyta</taxon>
        <taxon>Embryophyta</taxon>
        <taxon>Tracheophyta</taxon>
        <taxon>Spermatophyta</taxon>
        <taxon>Magnoliopsida</taxon>
        <taxon>eudicotyledons</taxon>
        <taxon>Gunneridae</taxon>
        <taxon>Pentapetalae</taxon>
        <taxon>asterids</taxon>
        <taxon>lamiids</taxon>
        <taxon>Lamiales</taxon>
        <taxon>Scrophulariaceae</taxon>
        <taxon>Buddlejeae</taxon>
        <taxon>Buddleja</taxon>
    </lineage>
</organism>
<evidence type="ECO:0000259" key="4">
    <source>
        <dbReference type="PROSITE" id="PS50222"/>
    </source>
</evidence>
<evidence type="ECO:0000256" key="2">
    <source>
        <dbReference type="ARBA" id="ARBA00023774"/>
    </source>
</evidence>
<dbReference type="GO" id="GO:0019900">
    <property type="term" value="F:kinase binding"/>
    <property type="evidence" value="ECO:0007669"/>
    <property type="project" value="UniProtKB-UniRule"/>
</dbReference>
<dbReference type="PANTHER" id="PTHR23056:SF26">
    <property type="entry name" value="CALCINEURIN B-LIKE PROTEIN 10"/>
    <property type="match status" value="1"/>
</dbReference>
<keyword evidence="6" id="KW-1185">Reference proteome</keyword>
<keyword evidence="3" id="KW-0472">Membrane</keyword>
<dbReference type="Proteomes" id="UP000826271">
    <property type="component" value="Unassembled WGS sequence"/>
</dbReference>
<keyword evidence="3" id="KW-0106">Calcium</keyword>
<dbReference type="PANTHER" id="PTHR23056">
    <property type="entry name" value="CALCINEURIN B"/>
    <property type="match status" value="1"/>
</dbReference>
<dbReference type="PRINTS" id="PR00450">
    <property type="entry name" value="RECOVERIN"/>
</dbReference>
<dbReference type="InterPro" id="IPR002048">
    <property type="entry name" value="EF_hand_dom"/>
</dbReference>
<evidence type="ECO:0000256" key="3">
    <source>
        <dbReference type="RuleBase" id="RU369080"/>
    </source>
</evidence>
<comment type="similarity">
    <text evidence="2 3">Belongs to the calcineurin regulatory subunit family.</text>
</comment>
<dbReference type="EMBL" id="WHWC01000005">
    <property type="protein sequence ID" value="KAG8381817.1"/>
    <property type="molecule type" value="Genomic_DNA"/>
</dbReference>
<dbReference type="Gene3D" id="1.10.238.10">
    <property type="entry name" value="EF-hand"/>
    <property type="match status" value="1"/>
</dbReference>
<dbReference type="GO" id="GO:0005509">
    <property type="term" value="F:calcium ion binding"/>
    <property type="evidence" value="ECO:0007669"/>
    <property type="project" value="UniProtKB-UniRule"/>
</dbReference>